<reference evidence="2" key="2">
    <citation type="submission" date="2017-05" db="EMBL/GenBank/DDBJ databases">
        <authorList>
            <consortium name="The Broad Institute Genomics Platform"/>
            <consortium name="The Broad Institute Genomic Center for Infectious Diseases"/>
            <person name="Earl A."/>
            <person name="Manson A."/>
            <person name="Schwartman J."/>
            <person name="Gilmore M."/>
            <person name="Abouelleil A."/>
            <person name="Cao P."/>
            <person name="Chapman S."/>
            <person name="Cusick C."/>
            <person name="Shea T."/>
            <person name="Young S."/>
            <person name="Neafsey D."/>
            <person name="Nusbaum C."/>
            <person name="Birren B."/>
        </authorList>
    </citation>
    <scope>NUCLEOTIDE SEQUENCE</scope>
    <source>
        <strain evidence="2">9E7_DIV0242</strain>
    </source>
</reference>
<dbReference type="OrthoDB" id="1661761at2"/>
<evidence type="ECO:0000313" key="3">
    <source>
        <dbReference type="Proteomes" id="UP000195141"/>
    </source>
</evidence>
<accession>A0A242KD96</accession>
<dbReference type="RefSeq" id="WP_086347948.1">
    <property type="nucleotide sequence ID" value="NZ_CP147247.1"/>
</dbReference>
<keyword evidence="3" id="KW-1185">Reference proteome</keyword>
<dbReference type="AlphaFoldDB" id="A0A242KD96"/>
<reference evidence="2" key="3">
    <citation type="submission" date="2024-03" db="EMBL/GenBank/DDBJ databases">
        <title>The Genome Sequence of Enterococcus sp. DIV0242b.</title>
        <authorList>
            <consortium name="The Broad Institute Genomics Platform"/>
            <consortium name="The Broad Institute Microbial Omics Core"/>
            <consortium name="The Broad Institute Genomic Center for Infectious Diseases"/>
            <person name="Earl A."/>
            <person name="Manson A."/>
            <person name="Gilmore M."/>
            <person name="Schwartman J."/>
            <person name="Shea T."/>
            <person name="Abouelleil A."/>
            <person name="Cao P."/>
            <person name="Chapman S."/>
            <person name="Cusick C."/>
            <person name="Young S."/>
            <person name="Neafsey D."/>
            <person name="Nusbaum C."/>
            <person name="Birren B."/>
        </authorList>
    </citation>
    <scope>NUCLEOTIDE SEQUENCE</scope>
    <source>
        <strain evidence="2">9E7_DIV0242</strain>
    </source>
</reference>
<gene>
    <name evidence="2" type="ORF">A5888_000821</name>
    <name evidence="1" type="ORF">A5888_000851</name>
</gene>
<dbReference type="Proteomes" id="UP000195141">
    <property type="component" value="Chromosome"/>
</dbReference>
<evidence type="ECO:0000313" key="1">
    <source>
        <dbReference type="EMBL" id="OTP19037.1"/>
    </source>
</evidence>
<dbReference type="EMBL" id="CP147247">
    <property type="protein sequence ID" value="WYJ89102.1"/>
    <property type="molecule type" value="Genomic_DNA"/>
</dbReference>
<evidence type="ECO:0000313" key="2">
    <source>
        <dbReference type="EMBL" id="WYJ89102.1"/>
    </source>
</evidence>
<protein>
    <recommendedName>
        <fullName evidence="4">Normocyte-binding protein</fullName>
    </recommendedName>
</protein>
<evidence type="ECO:0008006" key="4">
    <source>
        <dbReference type="Google" id="ProtNLM"/>
    </source>
</evidence>
<reference evidence="1" key="1">
    <citation type="submission" date="2017-05" db="EMBL/GenBank/DDBJ databases">
        <title>The Genome Sequence of Enterococcus sp. 9E7_DIV0242.</title>
        <authorList>
            <consortium name="The Broad Institute Genomics Platform"/>
            <consortium name="The Broad Institute Genomic Center for Infectious Diseases"/>
            <person name="Earl A."/>
            <person name="Manson A."/>
            <person name="Schwartman J."/>
            <person name="Gilmore M."/>
            <person name="Abouelleil A."/>
            <person name="Cao P."/>
            <person name="Chapman S."/>
            <person name="Cusick C."/>
            <person name="Shea T."/>
            <person name="Young S."/>
            <person name="Neafsey D."/>
            <person name="Nusbaum C."/>
            <person name="Birren B."/>
        </authorList>
    </citation>
    <scope>NUCLEOTIDE SEQUENCE [LARGE SCALE GENOMIC DNA]</scope>
    <source>
        <strain evidence="1">9E7_DIV0242</strain>
    </source>
</reference>
<name>A0A242KD96_9ENTE</name>
<organism evidence="1">
    <name type="scientific">Candidatus Enterococcus clewellii</name>
    <dbReference type="NCBI Taxonomy" id="1834193"/>
    <lineage>
        <taxon>Bacteria</taxon>
        <taxon>Bacillati</taxon>
        <taxon>Bacillota</taxon>
        <taxon>Bacilli</taxon>
        <taxon>Lactobacillales</taxon>
        <taxon>Enterococcaceae</taxon>
        <taxon>Enterococcus</taxon>
    </lineage>
</organism>
<sequence>MKDLLKSRLDRIDDLNDRKLLKQIINGVFNGLVEYTEDQFEAIQQQVFNEIEDHTDQFDVYYHILPKDEVDPIADFFFPIDENDLREFEEMEQLTEAIQSTPEVLISKVYLACDYLQFQKFMRECRERVFKGTVETNQETYPVDFKIKPYSGYLEKLEQMYINFTDNSLAWKTILHPYIYKFIGVHLIENLTLAEGEKVKKISFDLQEMEPYQKIDHVPLWNVRLLEIRNESFAVPARDHINYQHTINIEKYGINHGYLVDTKAANINYVRKSIDSLTVISPNEKVLSWQIYQFLQLGERVEALDLQSNHKQDFFTDRFARRENFTVRSMCEISRIINTYSMMANFSLEKIELLEQLPPIKETYEVNTFLKDYIREEVHRTPMLLSFTTKKQGLTTRDELSFLVSEIQLHFPEFTCLGELL</sequence>
<proteinExistence type="predicted"/>
<dbReference type="EMBL" id="NGMM01000001">
    <property type="protein sequence ID" value="OTP19037.1"/>
    <property type="molecule type" value="Genomic_DNA"/>
</dbReference>